<dbReference type="AlphaFoldDB" id="A0A1V6P7G2"/>
<name>A0A1V6P7G2_9EURO</name>
<evidence type="ECO:0000313" key="2">
    <source>
        <dbReference type="Proteomes" id="UP000191672"/>
    </source>
</evidence>
<dbReference type="EMBL" id="MDYN01000245">
    <property type="protein sequence ID" value="OQD72526.1"/>
    <property type="molecule type" value="Genomic_DNA"/>
</dbReference>
<proteinExistence type="predicted"/>
<accession>A0A1V6P7G2</accession>
<evidence type="ECO:0000313" key="1">
    <source>
        <dbReference type="EMBL" id="OQD72526.1"/>
    </source>
</evidence>
<gene>
    <name evidence="1" type="ORF">PENANT_c245G10741</name>
</gene>
<keyword evidence="2" id="KW-1185">Reference proteome</keyword>
<organism evidence="1 2">
    <name type="scientific">Penicillium antarcticum</name>
    <dbReference type="NCBI Taxonomy" id="416450"/>
    <lineage>
        <taxon>Eukaryota</taxon>
        <taxon>Fungi</taxon>
        <taxon>Dikarya</taxon>
        <taxon>Ascomycota</taxon>
        <taxon>Pezizomycotina</taxon>
        <taxon>Eurotiomycetes</taxon>
        <taxon>Eurotiomycetidae</taxon>
        <taxon>Eurotiales</taxon>
        <taxon>Aspergillaceae</taxon>
        <taxon>Penicillium</taxon>
    </lineage>
</organism>
<reference evidence="2" key="1">
    <citation type="journal article" date="2017" name="Nat. Microbiol.">
        <title>Global analysis of biosynthetic gene clusters reveals vast potential of secondary metabolite production in Penicillium species.</title>
        <authorList>
            <person name="Nielsen J.C."/>
            <person name="Grijseels S."/>
            <person name="Prigent S."/>
            <person name="Ji B."/>
            <person name="Dainat J."/>
            <person name="Nielsen K.F."/>
            <person name="Frisvad J.C."/>
            <person name="Workman M."/>
            <person name="Nielsen J."/>
        </authorList>
    </citation>
    <scope>NUCLEOTIDE SEQUENCE [LARGE SCALE GENOMIC DNA]</scope>
    <source>
        <strain evidence="2">IBT 31811</strain>
    </source>
</reference>
<protein>
    <submittedName>
        <fullName evidence="1">Uncharacterized protein</fullName>
    </submittedName>
</protein>
<comment type="caution">
    <text evidence="1">The sequence shown here is derived from an EMBL/GenBank/DDBJ whole genome shotgun (WGS) entry which is preliminary data.</text>
</comment>
<dbReference type="Proteomes" id="UP000191672">
    <property type="component" value="Unassembled WGS sequence"/>
</dbReference>
<sequence>MIGRTDSHINGADTNRASSQMISLISWRNFGWSATARKTSMFNELAERNTRAEENGEMSLRALHVKRKDLTSLFGRKETMDELNSGGKRRNHGLCVAIPDEGTGEVLGDMSMGLKVRSL</sequence>